<protein>
    <submittedName>
        <fullName evidence="2">DUF554 domain-containing protein</fullName>
    </submittedName>
</protein>
<reference evidence="2 3" key="1">
    <citation type="submission" date="2020-07" db="EMBL/GenBank/DDBJ databases">
        <title>Alkalicella. sp. LB2 genome.</title>
        <authorList>
            <person name="Postec A."/>
            <person name="Quemeneur M."/>
        </authorList>
    </citation>
    <scope>NUCLEOTIDE SEQUENCE [LARGE SCALE GENOMIC DNA]</scope>
    <source>
        <strain evidence="2 3">LB2</strain>
    </source>
</reference>
<dbReference type="KEGG" id="acae:HYG86_09645"/>
<feature type="transmembrane region" description="Helical" evidence="1">
    <location>
        <begin position="205"/>
        <end position="223"/>
    </location>
</feature>
<feature type="transmembrane region" description="Helical" evidence="1">
    <location>
        <begin position="94"/>
        <end position="118"/>
    </location>
</feature>
<keyword evidence="1" id="KW-0812">Transmembrane</keyword>
<dbReference type="Pfam" id="PF04474">
    <property type="entry name" value="DUF554"/>
    <property type="match status" value="1"/>
</dbReference>
<dbReference type="AlphaFoldDB" id="A0A7G9W8J9"/>
<feature type="transmembrane region" description="Helical" evidence="1">
    <location>
        <begin position="180"/>
        <end position="199"/>
    </location>
</feature>
<keyword evidence="3" id="KW-1185">Reference proteome</keyword>
<dbReference type="InterPro" id="IPR007563">
    <property type="entry name" value="DUF554"/>
</dbReference>
<keyword evidence="1" id="KW-0472">Membrane</keyword>
<dbReference type="PANTHER" id="PTHR36111">
    <property type="entry name" value="INNER MEMBRANE PROTEIN-RELATED"/>
    <property type="match status" value="1"/>
</dbReference>
<dbReference type="PANTHER" id="PTHR36111:SF2">
    <property type="entry name" value="INNER MEMBRANE PROTEIN"/>
    <property type="match status" value="1"/>
</dbReference>
<feature type="transmembrane region" description="Helical" evidence="1">
    <location>
        <begin position="138"/>
        <end position="168"/>
    </location>
</feature>
<sequence length="224" mass="23972">MGNIINGLSIIFGGLIGSFFGKKIPKKMEETVVHGLGLAVILIGVSSMMESSNILHIIIAIVLGGILGEYIDVDGKFNMVAKRFEKFVSRIFKGDIASGMVYASLIYCVGPMAILGSIEMALFQSSEILIAKAAIDGVTAIAFASVLGIGVVFSSIVVFIYQGLVYLLAFFLGDFATPEIIMAIKGLGGMLIFAIGFNILDIKKIKVANLLPAFLFIIILTIYF</sequence>
<dbReference type="Proteomes" id="UP000516160">
    <property type="component" value="Chromosome"/>
</dbReference>
<gene>
    <name evidence="2" type="ORF">HYG86_09645</name>
</gene>
<evidence type="ECO:0000313" key="2">
    <source>
        <dbReference type="EMBL" id="QNO15011.1"/>
    </source>
</evidence>
<evidence type="ECO:0000256" key="1">
    <source>
        <dbReference type="SAM" id="Phobius"/>
    </source>
</evidence>
<accession>A0A7G9W8J9</accession>
<feature type="transmembrane region" description="Helical" evidence="1">
    <location>
        <begin position="31"/>
        <end position="48"/>
    </location>
</feature>
<keyword evidence="1" id="KW-1133">Transmembrane helix</keyword>
<organism evidence="2 3">
    <name type="scientific">Alkalicella caledoniensis</name>
    <dbReference type="NCBI Taxonomy" id="2731377"/>
    <lineage>
        <taxon>Bacteria</taxon>
        <taxon>Bacillati</taxon>
        <taxon>Bacillota</taxon>
        <taxon>Clostridia</taxon>
        <taxon>Eubacteriales</taxon>
        <taxon>Proteinivoracaceae</taxon>
        <taxon>Alkalicella</taxon>
    </lineage>
</organism>
<dbReference type="RefSeq" id="WP_213165375.1">
    <property type="nucleotide sequence ID" value="NZ_CP058559.1"/>
</dbReference>
<name>A0A7G9W8J9_ALKCA</name>
<proteinExistence type="predicted"/>
<evidence type="ECO:0000313" key="3">
    <source>
        <dbReference type="Proteomes" id="UP000516160"/>
    </source>
</evidence>
<dbReference type="EMBL" id="CP058559">
    <property type="protein sequence ID" value="QNO15011.1"/>
    <property type="molecule type" value="Genomic_DNA"/>
</dbReference>
<feature type="transmembrane region" description="Helical" evidence="1">
    <location>
        <begin position="54"/>
        <end position="73"/>
    </location>
</feature>